<dbReference type="eggNOG" id="ENOG50337AM">
    <property type="taxonomic scope" value="Bacteria"/>
</dbReference>
<accession>A3K004</accession>
<keyword evidence="1" id="KW-0732">Signal</keyword>
<dbReference type="OrthoDB" id="7069357at2"/>
<evidence type="ECO:0000313" key="3">
    <source>
        <dbReference type="Proteomes" id="UP000005713"/>
    </source>
</evidence>
<reference evidence="2 3" key="1">
    <citation type="submission" date="2006-06" db="EMBL/GenBank/DDBJ databases">
        <authorList>
            <person name="Moran M.A."/>
            <person name="Ferriera S."/>
            <person name="Johnson J."/>
            <person name="Kravitz S."/>
            <person name="Beeson K."/>
            <person name="Sutton G."/>
            <person name="Rogers Y.-H."/>
            <person name="Friedman R."/>
            <person name="Frazier M."/>
            <person name="Venter J.C."/>
        </authorList>
    </citation>
    <scope>NUCLEOTIDE SEQUENCE [LARGE SCALE GENOMIC DNA]</scope>
    <source>
        <strain evidence="2 3">E-37</strain>
    </source>
</reference>
<dbReference type="AlphaFoldDB" id="A3K004"/>
<protein>
    <submittedName>
        <fullName evidence="2">Uncharacterized protein</fullName>
    </submittedName>
</protein>
<name>A3K004_SAGS3</name>
<evidence type="ECO:0000256" key="1">
    <source>
        <dbReference type="SAM" id="SignalP"/>
    </source>
</evidence>
<dbReference type="Proteomes" id="UP000005713">
    <property type="component" value="Unassembled WGS sequence"/>
</dbReference>
<dbReference type="RefSeq" id="WP_005856508.1">
    <property type="nucleotide sequence ID" value="NZ_AAYA01000003.1"/>
</dbReference>
<feature type="signal peptide" evidence="1">
    <location>
        <begin position="1"/>
        <end position="33"/>
    </location>
</feature>
<keyword evidence="3" id="KW-1185">Reference proteome</keyword>
<organism evidence="2 3">
    <name type="scientific">Sagittula stellata (strain ATCC 700073 / DSM 11524 / E-37)</name>
    <dbReference type="NCBI Taxonomy" id="388399"/>
    <lineage>
        <taxon>Bacteria</taxon>
        <taxon>Pseudomonadati</taxon>
        <taxon>Pseudomonadota</taxon>
        <taxon>Alphaproteobacteria</taxon>
        <taxon>Rhodobacterales</taxon>
        <taxon>Roseobacteraceae</taxon>
        <taxon>Sagittula</taxon>
    </lineage>
</organism>
<comment type="caution">
    <text evidence="2">The sequence shown here is derived from an EMBL/GenBank/DDBJ whole genome shotgun (WGS) entry which is preliminary data.</text>
</comment>
<gene>
    <name evidence="2" type="ORF">SSE37_22794</name>
</gene>
<sequence>MASERFFARLTCALGLICATAFLIGTQPSPAQAQQSGSFHPGVFTHDFRGSTTVLGEARPNQLGTNLRVNYEGQMRLGLVFGDPVLSVRIRNEVVGGTVTVPSFVPGGNRYETVNFNALPSEARDLIDIYDMDVEFHFARALNTSVRIVADGGAIMRQKQWSFNTPTGLDWDKTFITTPSINEPNRAYMSKAQAQDFWRSGLSIVDVTIRSADLNLHDLHSWWADNDRTARIETKLKAFARVTDGVKRSYGYLFGNYQRSISYKALGNALRDYEEAVSKRKGGSPYHNFGVWFDEYRTPLEYKPNYFAKLAEVEALLDAQLERLMSLPENLRYGDNHAPYEQTVLEARAMTAQVDRWQQGFRAEDRNPGSLPVGRDVTFDLAVDESGLEPVTASDITSIGVRDHGDVDGDRISISVTEARSGRVVYAEPNVLLESRFKEFSPAGGFRPGVYTVSITALNENVGFNTGEMRIKGRILEGLAVQSYDLSTGESGALLVTVVE</sequence>
<feature type="chain" id="PRO_5002654231" evidence="1">
    <location>
        <begin position="34"/>
        <end position="500"/>
    </location>
</feature>
<proteinExistence type="predicted"/>
<dbReference type="EMBL" id="AAYA01000003">
    <property type="protein sequence ID" value="EBA09119.1"/>
    <property type="molecule type" value="Genomic_DNA"/>
</dbReference>
<evidence type="ECO:0000313" key="2">
    <source>
        <dbReference type="EMBL" id="EBA09119.1"/>
    </source>
</evidence>